<protein>
    <submittedName>
        <fullName evidence="1">Uncharacterized protein</fullName>
    </submittedName>
</protein>
<name>A0A0K1EDY0_CHOCO</name>
<reference evidence="1 2" key="1">
    <citation type="submission" date="2015-07" db="EMBL/GenBank/DDBJ databases">
        <title>Genome analysis of myxobacterium Chondromyces crocatus Cm c5 reveals a high potential for natural compound synthesis and the genetic basis for the loss of fruiting body formation.</title>
        <authorList>
            <person name="Zaburannyi N."/>
            <person name="Bunk B."/>
            <person name="Maier J."/>
            <person name="Overmann J."/>
            <person name="Mueller R."/>
        </authorList>
    </citation>
    <scope>NUCLEOTIDE SEQUENCE [LARGE SCALE GENOMIC DNA]</scope>
    <source>
        <strain evidence="1 2">Cm c5</strain>
    </source>
</reference>
<evidence type="ECO:0000313" key="2">
    <source>
        <dbReference type="Proteomes" id="UP000067626"/>
    </source>
</evidence>
<sequence>MISFQRPVSTHQSLVHFAEKRLSHALRCGALAASLLALVAGCENKMDPKECDKLRGEAFELLNKAHHCNTDADCRQSEWPGCAKPLSNSDHDKIKPLAEKFQAGKCEEPKIECKEAPDVYCKQGLCVHREKGVPESDGQTPTDQIKIQ</sequence>
<dbReference type="STRING" id="52.CMC5_032120"/>
<gene>
    <name evidence="1" type="ORF">CMC5_032120</name>
</gene>
<keyword evidence="2" id="KW-1185">Reference proteome</keyword>
<dbReference type="KEGG" id="ccro:CMC5_032120"/>
<organism evidence="1 2">
    <name type="scientific">Chondromyces crocatus</name>
    <dbReference type="NCBI Taxonomy" id="52"/>
    <lineage>
        <taxon>Bacteria</taxon>
        <taxon>Pseudomonadati</taxon>
        <taxon>Myxococcota</taxon>
        <taxon>Polyangia</taxon>
        <taxon>Polyangiales</taxon>
        <taxon>Polyangiaceae</taxon>
        <taxon>Chondromyces</taxon>
    </lineage>
</organism>
<dbReference type="OrthoDB" id="5516897at2"/>
<proteinExistence type="predicted"/>
<dbReference type="EMBL" id="CP012159">
    <property type="protein sequence ID" value="AKT39065.1"/>
    <property type="molecule type" value="Genomic_DNA"/>
</dbReference>
<dbReference type="RefSeq" id="WP_050431213.1">
    <property type="nucleotide sequence ID" value="NZ_CP012159.1"/>
</dbReference>
<accession>A0A0K1EDY0</accession>
<dbReference type="AlphaFoldDB" id="A0A0K1EDY0"/>
<evidence type="ECO:0000313" key="1">
    <source>
        <dbReference type="EMBL" id="AKT39065.1"/>
    </source>
</evidence>
<dbReference type="Proteomes" id="UP000067626">
    <property type="component" value="Chromosome"/>
</dbReference>